<dbReference type="Proteomes" id="UP000230069">
    <property type="component" value="Unassembled WGS sequence"/>
</dbReference>
<reference evidence="3 4" key="1">
    <citation type="submission" date="2017-09" db="EMBL/GenBank/DDBJ databases">
        <title>WGS assembly of Aquilegia coerulea Goldsmith.</title>
        <authorList>
            <person name="Hodges S."/>
            <person name="Kramer E."/>
            <person name="Nordborg M."/>
            <person name="Tomkins J."/>
            <person name="Borevitz J."/>
            <person name="Derieg N."/>
            <person name="Yan J."/>
            <person name="Mihaltcheva S."/>
            <person name="Hayes R.D."/>
            <person name="Rokhsar D."/>
        </authorList>
    </citation>
    <scope>NUCLEOTIDE SEQUENCE [LARGE SCALE GENOMIC DNA]</scope>
    <source>
        <strain evidence="4">cv. Goldsmith</strain>
    </source>
</reference>
<dbReference type="GO" id="GO:0003723">
    <property type="term" value="F:RNA binding"/>
    <property type="evidence" value="ECO:0007669"/>
    <property type="project" value="InterPro"/>
</dbReference>
<dbReference type="AlphaFoldDB" id="A0A2G5C9V2"/>
<dbReference type="GO" id="GO:0033897">
    <property type="term" value="F:ribonuclease T2 activity"/>
    <property type="evidence" value="ECO:0007669"/>
    <property type="project" value="InterPro"/>
</dbReference>
<dbReference type="InterPro" id="IPR001568">
    <property type="entry name" value="RNase_T2-like"/>
</dbReference>
<dbReference type="GO" id="GO:0006401">
    <property type="term" value="P:RNA catabolic process"/>
    <property type="evidence" value="ECO:0007669"/>
    <property type="project" value="TreeGrafter"/>
</dbReference>
<evidence type="ECO:0000313" key="4">
    <source>
        <dbReference type="Proteomes" id="UP000230069"/>
    </source>
</evidence>
<dbReference type="Gene3D" id="3.90.730.10">
    <property type="entry name" value="Ribonuclease T2-like"/>
    <property type="match status" value="1"/>
</dbReference>
<dbReference type="OrthoDB" id="435754at2759"/>
<comment type="similarity">
    <text evidence="1 2">Belongs to the RNase T2 family.</text>
</comment>
<sequence>MGKCFPCFGSSRKENKQGVKDLSCKKDKAKDASFAQAHGISRVSSGKLDVMGKCHGYLIRSTTHQHRVTNASHFKPSDSFPYSASSGKCINFLLCKILCLYRVILSQKTPPPPLPTPDYYLLALQWPYSFCRNTIHTNECTQRTNPTAIPLHLTLHGFWPKMFGGHDPELIGNQTKREFISNQLPKLSEMRKYWPNLTEKENIPEFSFWMEEWRKHGSLCDMSQKTYFQTAVNQAKAIIKYWDDKLKFIKPNSMIDLNLLRQEFTRSVYKTPKFVCNEQRVNGKIVKQLHEIRFIWTTAGFQNNGNSQSACTANVWLPGYVRATEPAI</sequence>
<accession>A0A2G5C9V2</accession>
<organism evidence="3 4">
    <name type="scientific">Aquilegia coerulea</name>
    <name type="common">Rocky mountain columbine</name>
    <dbReference type="NCBI Taxonomy" id="218851"/>
    <lineage>
        <taxon>Eukaryota</taxon>
        <taxon>Viridiplantae</taxon>
        <taxon>Streptophyta</taxon>
        <taxon>Embryophyta</taxon>
        <taxon>Tracheophyta</taxon>
        <taxon>Spermatophyta</taxon>
        <taxon>Magnoliopsida</taxon>
        <taxon>Ranunculales</taxon>
        <taxon>Ranunculaceae</taxon>
        <taxon>Thalictroideae</taxon>
        <taxon>Aquilegia</taxon>
    </lineage>
</organism>
<keyword evidence="4" id="KW-1185">Reference proteome</keyword>
<dbReference type="PANTHER" id="PTHR11240:SF22">
    <property type="entry name" value="RIBONUCLEASE T2"/>
    <property type="match status" value="1"/>
</dbReference>
<dbReference type="InParanoid" id="A0A2G5C9V2"/>
<evidence type="ECO:0000313" key="3">
    <source>
        <dbReference type="EMBL" id="PIA28051.1"/>
    </source>
</evidence>
<gene>
    <name evidence="3" type="ORF">AQUCO_07300020v1</name>
</gene>
<evidence type="ECO:0000256" key="1">
    <source>
        <dbReference type="ARBA" id="ARBA00007469"/>
    </source>
</evidence>
<protein>
    <submittedName>
        <fullName evidence="3">Uncharacterized protein</fullName>
    </submittedName>
</protein>
<dbReference type="SUPFAM" id="SSF55895">
    <property type="entry name" value="Ribonuclease Rh-like"/>
    <property type="match status" value="1"/>
</dbReference>
<proteinExistence type="inferred from homology"/>
<dbReference type="InterPro" id="IPR036430">
    <property type="entry name" value="RNase_T2-like_sf"/>
</dbReference>
<name>A0A2G5C9V2_AQUCA</name>
<dbReference type="EMBL" id="KZ305090">
    <property type="protein sequence ID" value="PIA28051.1"/>
    <property type="molecule type" value="Genomic_DNA"/>
</dbReference>
<dbReference type="PANTHER" id="PTHR11240">
    <property type="entry name" value="RIBONUCLEASE T2"/>
    <property type="match status" value="1"/>
</dbReference>
<evidence type="ECO:0000256" key="2">
    <source>
        <dbReference type="RuleBase" id="RU004328"/>
    </source>
</evidence>
<dbReference type="Pfam" id="PF00445">
    <property type="entry name" value="Ribonuclease_T2"/>
    <property type="match status" value="1"/>
</dbReference>
<dbReference type="GO" id="GO:0005576">
    <property type="term" value="C:extracellular region"/>
    <property type="evidence" value="ECO:0007669"/>
    <property type="project" value="TreeGrafter"/>
</dbReference>